<dbReference type="EMBL" id="CP001102">
    <property type="protein sequence ID" value="ACP21036.1"/>
    <property type="molecule type" value="Genomic_DNA"/>
</dbReference>
<feature type="compositionally biased region" description="Acidic residues" evidence="1">
    <location>
        <begin position="90"/>
        <end position="100"/>
    </location>
</feature>
<name>C3L3Z5_AMOA5</name>
<feature type="compositionally biased region" description="Basic and acidic residues" evidence="1">
    <location>
        <begin position="32"/>
        <end position="45"/>
    </location>
</feature>
<dbReference type="HOGENOM" id="CLU_595349_0_0_10"/>
<feature type="region of interest" description="Disordered" evidence="1">
    <location>
        <begin position="403"/>
        <end position="459"/>
    </location>
</feature>
<sequence>MYIIYKDQLNTHRKILFTMPKIKKTKKINQRFTEELTSKRTTKDIETEESTLEDEEDAMSQEHSGEDDEDQMREEEVDEDDEAHMGEYRVDEDDEDDEDHIGEYGVDEDHVGEEEVDEDGDDYLAEDELDDNDEDDEDHIGEYGVDEDHVGEDEVDEDGDDYLAEDELDDDDQVYDKANQSSTRIEKAGINSSKFRSARVVQRRTDTTRNILTVKYKHGDQKAIYIQILSNGLGNTKLTMPHGEGVDNIKRGHTEAILYAIMQDQKIMIPDGFGDYKELPLSNADIEYISSSNEACSGKGSENCKTDIVPLLLKRAVNAQFYYNNPYVAGQETSTATEFKKNTNQHYNRTNDSQEDSEEEADFYAVNEISEDAKDRADETRPLFRAELLKDFVQPSGGVKPFLTQVGRGEDKQSGRDLDDALPWERRKYTRKKKPASYGNEGKSLHKHFNDNDEVYSSE</sequence>
<feature type="compositionally biased region" description="Acidic residues" evidence="1">
    <location>
        <begin position="46"/>
        <end position="82"/>
    </location>
</feature>
<feature type="compositionally biased region" description="Basic and acidic residues" evidence="1">
    <location>
        <begin position="408"/>
        <end position="427"/>
    </location>
</feature>
<evidence type="ECO:0000313" key="2">
    <source>
        <dbReference type="EMBL" id="ACP21036.1"/>
    </source>
</evidence>
<dbReference type="Proteomes" id="UP000001227">
    <property type="component" value="Chromosome"/>
</dbReference>
<keyword evidence="3" id="KW-1185">Reference proteome</keyword>
<dbReference type="AlphaFoldDB" id="C3L3Z5"/>
<feature type="region of interest" description="Disordered" evidence="1">
    <location>
        <begin position="29"/>
        <end position="157"/>
    </location>
</feature>
<reference evidence="2 3" key="1">
    <citation type="journal article" date="2010" name="J. Bacteriol.">
        <title>The genome of the amoeba symbiont 'Candidatus Amoebophilus asiaticus' reveals common mechanisms for host cell interaction among amoeba-associated bacteria.</title>
        <authorList>
            <person name="Schmitz-Esser S."/>
            <person name="Tischler P."/>
            <person name="Arnold R."/>
            <person name="Montanaro J."/>
            <person name="Wagner M."/>
            <person name="Rattei T."/>
            <person name="Horn M."/>
        </authorList>
    </citation>
    <scope>NUCLEOTIDE SEQUENCE [LARGE SCALE GENOMIC DNA]</scope>
    <source>
        <strain evidence="2 3">5a2</strain>
    </source>
</reference>
<dbReference type="KEGG" id="aas:Aasi_1766"/>
<organism evidence="2 3">
    <name type="scientific">Amoebophilus asiaticus (strain 5a2)</name>
    <dbReference type="NCBI Taxonomy" id="452471"/>
    <lineage>
        <taxon>Bacteria</taxon>
        <taxon>Pseudomonadati</taxon>
        <taxon>Bacteroidota</taxon>
        <taxon>Cytophagia</taxon>
        <taxon>Cytophagales</taxon>
        <taxon>Amoebophilaceae</taxon>
        <taxon>Candidatus Amoebophilus</taxon>
    </lineage>
</organism>
<evidence type="ECO:0000313" key="3">
    <source>
        <dbReference type="Proteomes" id="UP000001227"/>
    </source>
</evidence>
<evidence type="ECO:0000256" key="1">
    <source>
        <dbReference type="SAM" id="MobiDB-lite"/>
    </source>
</evidence>
<proteinExistence type="predicted"/>
<gene>
    <name evidence="2" type="ordered locus">Aasi_1766</name>
</gene>
<feature type="compositionally biased region" description="Acidic residues" evidence="1">
    <location>
        <begin position="110"/>
        <end position="139"/>
    </location>
</feature>
<protein>
    <submittedName>
        <fullName evidence="2">Uncharacterized protein</fullName>
    </submittedName>
</protein>
<accession>C3L3Z5</accession>